<feature type="region of interest" description="Disordered" evidence="1">
    <location>
        <begin position="1"/>
        <end position="79"/>
    </location>
</feature>
<gene>
    <name evidence="2" type="ORF">AMK68_00355</name>
</gene>
<evidence type="ECO:0008006" key="4">
    <source>
        <dbReference type="Google" id="ProtNLM"/>
    </source>
</evidence>
<dbReference type="EMBL" id="LIZY01000004">
    <property type="protein sequence ID" value="KPJ64848.1"/>
    <property type="molecule type" value="Genomic_DNA"/>
</dbReference>
<comment type="caution">
    <text evidence="2">The sequence shown here is derived from an EMBL/GenBank/DDBJ whole genome shotgun (WGS) entry which is preliminary data.</text>
</comment>
<feature type="compositionally biased region" description="Low complexity" evidence="1">
    <location>
        <begin position="48"/>
        <end position="63"/>
    </location>
</feature>
<dbReference type="InterPro" id="IPR014995">
    <property type="entry name" value="DUF1844"/>
</dbReference>
<feature type="compositionally biased region" description="Basic and acidic residues" evidence="1">
    <location>
        <begin position="64"/>
        <end position="77"/>
    </location>
</feature>
<dbReference type="Pfam" id="PF08899">
    <property type="entry name" value="DUF1844"/>
    <property type="match status" value="1"/>
</dbReference>
<organism evidence="2 3">
    <name type="scientific">candidate division KD3-62 bacterium DG_56</name>
    <dbReference type="NCBI Taxonomy" id="1704032"/>
    <lineage>
        <taxon>Bacteria</taxon>
        <taxon>candidate division KD3-62</taxon>
    </lineage>
</organism>
<protein>
    <recommendedName>
        <fullName evidence="4">DUF1844 domain-containing protein</fullName>
    </recommendedName>
</protein>
<reference evidence="2 3" key="1">
    <citation type="journal article" date="2015" name="Microbiome">
        <title>Genomic resolution of linkages in carbon, nitrogen, and sulfur cycling among widespread estuary sediment bacteria.</title>
        <authorList>
            <person name="Baker B.J."/>
            <person name="Lazar C.S."/>
            <person name="Teske A.P."/>
            <person name="Dick G.J."/>
        </authorList>
    </citation>
    <scope>NUCLEOTIDE SEQUENCE [LARGE SCALE GENOMIC DNA]</scope>
    <source>
        <strain evidence="2">DG_56</strain>
    </source>
</reference>
<dbReference type="AlphaFoldDB" id="A0A0S7XQT6"/>
<evidence type="ECO:0000313" key="3">
    <source>
        <dbReference type="Proteomes" id="UP000052020"/>
    </source>
</evidence>
<dbReference type="Proteomes" id="UP000052020">
    <property type="component" value="Unassembled WGS sequence"/>
</dbReference>
<sequence length="158" mass="17241">MTEDRKDDQEPNFEIIDRRRVSAEGDEEAPPEQTGETEPKAHAEAEAEAPPGESAEPSEAAADAEAKADAEEAREARPMTAEDIVTMSIGLLQQQAWVNMGLVMNPATKAVTKDMEQAKLAIDAVAALVDLIAPRLEEDAQRELRAMVSDLQINYVQQ</sequence>
<evidence type="ECO:0000313" key="2">
    <source>
        <dbReference type="EMBL" id="KPJ64848.1"/>
    </source>
</evidence>
<proteinExistence type="predicted"/>
<name>A0A0S7XQT6_9BACT</name>
<evidence type="ECO:0000256" key="1">
    <source>
        <dbReference type="SAM" id="MobiDB-lite"/>
    </source>
</evidence>
<feature type="compositionally biased region" description="Basic and acidic residues" evidence="1">
    <location>
        <begin position="1"/>
        <end position="23"/>
    </location>
</feature>
<accession>A0A0S7XQT6</accession>